<feature type="compositionally biased region" description="Polar residues" evidence="1">
    <location>
        <begin position="147"/>
        <end position="156"/>
    </location>
</feature>
<evidence type="ECO:0000313" key="2">
    <source>
        <dbReference type="EMBL" id="GAT44251.1"/>
    </source>
</evidence>
<gene>
    <name evidence="2" type="ORF">MCHLO_01889</name>
</gene>
<feature type="region of interest" description="Disordered" evidence="1">
    <location>
        <begin position="246"/>
        <end position="312"/>
    </location>
</feature>
<sequence>MATSSPTVLSASQRDDLIALGYTIRDTKHGTLAERDASLVKAAEQLLKFRAQVASFVESQALGNAVFIVRNEMTRNNFRRGGPFGRVFSDVILLAAAINDGRRKQRIRRQASAERAHAAQAAADRQARLEALEYASRLKEWHASPHYTPSASSEPVSLSDGEGEPKVINTDVPKPATAQDWSPSSPIGPQITSRSLSPIEADLRGLDALIAEMRLTCPAGPVRVFYLILSPSSRVCPARDPNLSDTLVDAGPGVRDGQLSGDKQPQPKPIPTEPRADRQRLPNFKHYPKRPRSASPVADTAPEPARSDAGSVCLDSRPDSLYFAVPPPARRRRLPPSEYKLRRRLADLDATLRRLSCERKCVAWQLQTLLADAPGTGSQQKPAQASRQGSGSRRGSVERE</sequence>
<organism evidence="2 3">
    <name type="scientific">Mycena chlorophos</name>
    <name type="common">Agaric fungus</name>
    <name type="synonym">Agaricus chlorophos</name>
    <dbReference type="NCBI Taxonomy" id="658473"/>
    <lineage>
        <taxon>Eukaryota</taxon>
        <taxon>Fungi</taxon>
        <taxon>Dikarya</taxon>
        <taxon>Basidiomycota</taxon>
        <taxon>Agaricomycotina</taxon>
        <taxon>Agaricomycetes</taxon>
        <taxon>Agaricomycetidae</taxon>
        <taxon>Agaricales</taxon>
        <taxon>Marasmiineae</taxon>
        <taxon>Mycenaceae</taxon>
        <taxon>Mycena</taxon>
    </lineage>
</organism>
<keyword evidence="3" id="KW-1185">Reference proteome</keyword>
<feature type="compositionally biased region" description="Low complexity" evidence="1">
    <location>
        <begin position="383"/>
        <end position="394"/>
    </location>
</feature>
<accession>A0ABQ0KZC4</accession>
<protein>
    <submittedName>
        <fullName evidence="2">Uncharacterized protein</fullName>
    </submittedName>
</protein>
<reference evidence="2" key="1">
    <citation type="submission" date="2014-09" db="EMBL/GenBank/DDBJ databases">
        <title>Genome sequence of the luminous mushroom Mycena chlorophos for searching fungal bioluminescence genes.</title>
        <authorList>
            <person name="Tanaka Y."/>
            <person name="Kasuga D."/>
            <person name="Oba Y."/>
            <person name="Hase S."/>
            <person name="Sato K."/>
            <person name="Oba Y."/>
            <person name="Sakakibara Y."/>
        </authorList>
    </citation>
    <scope>NUCLEOTIDE SEQUENCE</scope>
</reference>
<feature type="region of interest" description="Disordered" evidence="1">
    <location>
        <begin position="372"/>
        <end position="400"/>
    </location>
</feature>
<evidence type="ECO:0000256" key="1">
    <source>
        <dbReference type="SAM" id="MobiDB-lite"/>
    </source>
</evidence>
<proteinExistence type="predicted"/>
<evidence type="ECO:0000313" key="3">
    <source>
        <dbReference type="Proteomes" id="UP000815677"/>
    </source>
</evidence>
<name>A0ABQ0KZC4_MYCCL</name>
<dbReference type="Proteomes" id="UP000815677">
    <property type="component" value="Unassembled WGS sequence"/>
</dbReference>
<feature type="region of interest" description="Disordered" evidence="1">
    <location>
        <begin position="144"/>
        <end position="193"/>
    </location>
</feature>
<dbReference type="EMBL" id="DF839593">
    <property type="protein sequence ID" value="GAT44251.1"/>
    <property type="molecule type" value="Genomic_DNA"/>
</dbReference>
<feature type="compositionally biased region" description="Polar residues" evidence="1">
    <location>
        <begin position="179"/>
        <end position="193"/>
    </location>
</feature>